<dbReference type="GO" id="GO:0003676">
    <property type="term" value="F:nucleic acid binding"/>
    <property type="evidence" value="ECO:0007669"/>
    <property type="project" value="InterPro"/>
</dbReference>
<dbReference type="PANTHER" id="PTHR47559">
    <property type="entry name" value="OS03G0844900 PROTEIN"/>
    <property type="match status" value="1"/>
</dbReference>
<organism evidence="2 3">
    <name type="scientific">Candidatus Terrybacteria bacterium RIFCSPLOWO2_02_42_20</name>
    <dbReference type="NCBI Taxonomy" id="1802370"/>
    <lineage>
        <taxon>Bacteria</taxon>
        <taxon>Candidatus Terryibacteriota</taxon>
    </lineage>
</organism>
<feature type="domain" description="S1 motif" evidence="1">
    <location>
        <begin position="300"/>
        <end position="367"/>
    </location>
</feature>
<reference evidence="2 3" key="1">
    <citation type="journal article" date="2016" name="Nat. Commun.">
        <title>Thousands of microbial genomes shed light on interconnected biogeochemical processes in an aquifer system.</title>
        <authorList>
            <person name="Anantharaman K."/>
            <person name="Brown C.T."/>
            <person name="Hug L.A."/>
            <person name="Sharon I."/>
            <person name="Castelle C.J."/>
            <person name="Probst A.J."/>
            <person name="Thomas B.C."/>
            <person name="Singh A."/>
            <person name="Wilkins M.J."/>
            <person name="Karaoz U."/>
            <person name="Brodie E.L."/>
            <person name="Williams K.H."/>
            <person name="Hubbard S.S."/>
            <person name="Banfield J.F."/>
        </authorList>
    </citation>
    <scope>NUCLEOTIDE SEQUENCE [LARGE SCALE GENOMIC DNA]</scope>
</reference>
<protein>
    <recommendedName>
        <fullName evidence="1">S1 motif domain-containing protein</fullName>
    </recommendedName>
</protein>
<comment type="caution">
    <text evidence="2">The sequence shown here is derived from an EMBL/GenBank/DDBJ whole genome shotgun (WGS) entry which is preliminary data.</text>
</comment>
<feature type="domain" description="S1 motif" evidence="1">
    <location>
        <begin position="216"/>
        <end position="283"/>
    </location>
</feature>
<feature type="domain" description="S1 motif" evidence="1">
    <location>
        <begin position="36"/>
        <end position="103"/>
    </location>
</feature>
<evidence type="ECO:0000313" key="3">
    <source>
        <dbReference type="Proteomes" id="UP000177649"/>
    </source>
</evidence>
<dbReference type="PANTHER" id="PTHR47559:SF1">
    <property type="entry name" value="OS03G0844900 PROTEIN"/>
    <property type="match status" value="1"/>
</dbReference>
<sequence length="369" mass="41372">MTTVTAQKEKTILPAVHLGIMDILMKMAPLPIPKADDLIEGIVLGQERSVLFVDMSPVGTGIIYGREYNRAKDIIRALVPGDKITVKIAELENERGYFSLSLKEAKQKMVWKEAEDLQKTKTPLVLSVIDANKGGLVMEWNGVQGFLPTSQLKSSHYPRVQDGNKDKIEEELKKLKGEKLKVTIIASDQKENKLIFSEKNSDMEEIKDMISKYKIGDIVEGDVTGMVDFGIFIKIDDNLEGLAHISELDWSLIEKPANHFKVGEKVKAQIINIVDGKVSLSLKALKLDPWQEAKDKYHKGDIVKGVVIKFNRHGVLASIEEGVSGLVHISGFKTEAEMKQKLEMGRSYNFQITNFEPKEHKLTLVYLEG</sequence>
<dbReference type="PROSITE" id="PS50126">
    <property type="entry name" value="S1"/>
    <property type="match status" value="4"/>
</dbReference>
<feature type="domain" description="S1 motif" evidence="1">
    <location>
        <begin position="121"/>
        <end position="199"/>
    </location>
</feature>
<dbReference type="SMART" id="SM00316">
    <property type="entry name" value="S1"/>
    <property type="match status" value="4"/>
</dbReference>
<dbReference type="InterPro" id="IPR012340">
    <property type="entry name" value="NA-bd_OB-fold"/>
</dbReference>
<dbReference type="STRING" id="1802370.A2Z62_02650"/>
<dbReference type="InterPro" id="IPR003029">
    <property type="entry name" value="S1_domain"/>
</dbReference>
<dbReference type="PRINTS" id="PR00681">
    <property type="entry name" value="RIBOSOMALS1"/>
</dbReference>
<evidence type="ECO:0000259" key="1">
    <source>
        <dbReference type="PROSITE" id="PS50126"/>
    </source>
</evidence>
<dbReference type="InterPro" id="IPR052757">
    <property type="entry name" value="Ribosomal_protein_S1"/>
</dbReference>
<dbReference type="SUPFAM" id="SSF50249">
    <property type="entry name" value="Nucleic acid-binding proteins"/>
    <property type="match status" value="4"/>
</dbReference>
<accession>A0A1G2PYH9</accession>
<dbReference type="Gene3D" id="2.40.50.140">
    <property type="entry name" value="Nucleic acid-binding proteins"/>
    <property type="match status" value="4"/>
</dbReference>
<evidence type="ECO:0000313" key="2">
    <source>
        <dbReference type="EMBL" id="OHA53363.1"/>
    </source>
</evidence>
<dbReference type="AlphaFoldDB" id="A0A1G2PYH9"/>
<gene>
    <name evidence="2" type="ORF">A2Z62_02650</name>
</gene>
<dbReference type="EMBL" id="MHTA01000035">
    <property type="protein sequence ID" value="OHA53363.1"/>
    <property type="molecule type" value="Genomic_DNA"/>
</dbReference>
<proteinExistence type="predicted"/>
<dbReference type="Proteomes" id="UP000177649">
    <property type="component" value="Unassembled WGS sequence"/>
</dbReference>
<dbReference type="Pfam" id="PF00575">
    <property type="entry name" value="S1"/>
    <property type="match status" value="3"/>
</dbReference>
<dbReference type="InterPro" id="IPR035104">
    <property type="entry name" value="Ribosomal_protein_S1-like"/>
</dbReference>
<name>A0A1G2PYH9_9BACT</name>